<keyword evidence="4" id="KW-1185">Reference proteome</keyword>
<dbReference type="AlphaFoldDB" id="A0A9K3PRW6"/>
<dbReference type="Pfam" id="PF00566">
    <property type="entry name" value="RabGAP-TBC"/>
    <property type="match status" value="1"/>
</dbReference>
<dbReference type="OrthoDB" id="46920at2759"/>
<evidence type="ECO:0000259" key="2">
    <source>
        <dbReference type="PROSITE" id="PS50086"/>
    </source>
</evidence>
<dbReference type="PROSITE" id="PS50086">
    <property type="entry name" value="TBC_RABGAP"/>
    <property type="match status" value="1"/>
</dbReference>
<dbReference type="PANTHER" id="PTHR20913">
    <property type="entry name" value="TBC1 DOMAIN FAMILY MEMBER 20/GTPASE"/>
    <property type="match status" value="1"/>
</dbReference>
<dbReference type="InterPro" id="IPR045913">
    <property type="entry name" value="TBC20/Gyp8-like"/>
</dbReference>
<accession>A0A9K3PRW6</accession>
<comment type="caution">
    <text evidence="3">The sequence shown here is derived from an EMBL/GenBank/DDBJ whole genome shotgun (WGS) entry which is preliminary data.</text>
</comment>
<feature type="domain" description="Rab-GAP TBC" evidence="2">
    <location>
        <begin position="76"/>
        <end position="316"/>
    </location>
</feature>
<proteinExistence type="predicted"/>
<evidence type="ECO:0000313" key="3">
    <source>
        <dbReference type="EMBL" id="KAG7357387.1"/>
    </source>
</evidence>
<dbReference type="GO" id="GO:0005096">
    <property type="term" value="F:GTPase activator activity"/>
    <property type="evidence" value="ECO:0007669"/>
    <property type="project" value="UniProtKB-KW"/>
</dbReference>
<gene>
    <name evidence="3" type="ORF">IV203_002075</name>
</gene>
<dbReference type="PANTHER" id="PTHR20913:SF7">
    <property type="entry name" value="RE60063P"/>
    <property type="match status" value="1"/>
</dbReference>
<organism evidence="3 4">
    <name type="scientific">Nitzschia inconspicua</name>
    <dbReference type="NCBI Taxonomy" id="303405"/>
    <lineage>
        <taxon>Eukaryota</taxon>
        <taxon>Sar</taxon>
        <taxon>Stramenopiles</taxon>
        <taxon>Ochrophyta</taxon>
        <taxon>Bacillariophyta</taxon>
        <taxon>Bacillariophyceae</taxon>
        <taxon>Bacillariophycidae</taxon>
        <taxon>Bacillariales</taxon>
        <taxon>Bacillariaceae</taxon>
        <taxon>Nitzschia</taxon>
    </lineage>
</organism>
<protein>
    <submittedName>
        <fullName evidence="3">Rab-GTPase-TBC domain containing protein</fullName>
    </submittedName>
</protein>
<dbReference type="SMART" id="SM00164">
    <property type="entry name" value="TBC"/>
    <property type="match status" value="1"/>
</dbReference>
<keyword evidence="1" id="KW-0343">GTPase activation</keyword>
<dbReference type="InterPro" id="IPR000195">
    <property type="entry name" value="Rab-GAP-TBC_dom"/>
</dbReference>
<name>A0A9K3PRW6_9STRA</name>
<dbReference type="Proteomes" id="UP000693970">
    <property type="component" value="Unassembled WGS sequence"/>
</dbReference>
<dbReference type="GO" id="GO:0006888">
    <property type="term" value="P:endoplasmic reticulum to Golgi vesicle-mediated transport"/>
    <property type="evidence" value="ECO:0007669"/>
    <property type="project" value="TreeGrafter"/>
</dbReference>
<dbReference type="GO" id="GO:0005789">
    <property type="term" value="C:endoplasmic reticulum membrane"/>
    <property type="evidence" value="ECO:0007669"/>
    <property type="project" value="TreeGrafter"/>
</dbReference>
<reference evidence="3" key="1">
    <citation type="journal article" date="2021" name="Sci. Rep.">
        <title>Diploid genomic architecture of Nitzschia inconspicua, an elite biomass production diatom.</title>
        <authorList>
            <person name="Oliver A."/>
            <person name="Podell S."/>
            <person name="Pinowska A."/>
            <person name="Traller J.C."/>
            <person name="Smith S.R."/>
            <person name="McClure R."/>
            <person name="Beliaev A."/>
            <person name="Bohutskyi P."/>
            <person name="Hill E.A."/>
            <person name="Rabines A."/>
            <person name="Zheng H."/>
            <person name="Allen L.Z."/>
            <person name="Kuo A."/>
            <person name="Grigoriev I.V."/>
            <person name="Allen A.E."/>
            <person name="Hazlebeck D."/>
            <person name="Allen E.E."/>
        </authorList>
    </citation>
    <scope>NUCLEOTIDE SEQUENCE</scope>
    <source>
        <strain evidence="3">Hildebrandi</strain>
    </source>
</reference>
<reference evidence="3" key="2">
    <citation type="submission" date="2021-04" db="EMBL/GenBank/DDBJ databases">
        <authorList>
            <person name="Podell S."/>
        </authorList>
    </citation>
    <scope>NUCLEOTIDE SEQUENCE</scope>
    <source>
        <strain evidence="3">Hildebrandi</strain>
    </source>
</reference>
<evidence type="ECO:0000313" key="4">
    <source>
        <dbReference type="Proteomes" id="UP000693970"/>
    </source>
</evidence>
<evidence type="ECO:0000256" key="1">
    <source>
        <dbReference type="ARBA" id="ARBA00022468"/>
    </source>
</evidence>
<dbReference type="EMBL" id="JAGRRH010000015">
    <property type="protein sequence ID" value="KAG7357387.1"/>
    <property type="molecule type" value="Genomic_DNA"/>
</dbReference>
<sequence length="515" mass="58229">MVSMVESALEIFWEFLVSYWNLLLVATGLGDATVRGYYVFDEDDRIKKAARIEKCLQADSVDLWELRELSLSKGGLLDAKFRQKAWPLLVGLTLDDPLPDLRLTSSNSTEEDEELELKLQIVTTQTPDTAPKNEMVGEEKKSEIDVSLDMIRRDVGRSVIFRYGRDVTFETDDNHVTVFKSPTTAAEKLTRVLEGTIQQSEHSSTLYYYQGLHDIAGVILHHMDYQQEKATMILCQICHSHLRDAMRENFGNITWLLSVILEPLVEKIEPRVHYAIQTSQVDLANICLPWVITWFSHDLHDPDIAGRLADAFLSGHPLMPVYFAVALLTHPVLKQELIQSDCDDPSAAFLLIKRMPLALSLGPHTDAMESIGSVVPIQEVVDDSITIMNQFPPRSLLDLVDPTMYSRHDLLRRVSSISMFKSPPSSSLNSGDFSMKNRTWWHVMSTDDLSTDSLFVRSKLASGVPTLMVASSGAALIQSQSWGSRKHYPKRKKNNSKWKNRIRSIVVGKQKIKKS</sequence>